<dbReference type="AlphaFoldDB" id="A0A1G5RWX7"/>
<dbReference type="STRING" id="1120920.SAMN03080599_01353"/>
<dbReference type="Gene3D" id="2.60.120.460">
    <property type="entry name" value="YjbQ-like"/>
    <property type="match status" value="1"/>
</dbReference>
<evidence type="ECO:0000313" key="2">
    <source>
        <dbReference type="EMBL" id="SCZ78625.1"/>
    </source>
</evidence>
<dbReference type="RefSeq" id="WP_092590136.1">
    <property type="nucleotide sequence ID" value="NZ_FMWL01000005.1"/>
</dbReference>
<dbReference type="SUPFAM" id="SSF111038">
    <property type="entry name" value="YjbQ-like"/>
    <property type="match status" value="1"/>
</dbReference>
<dbReference type="Pfam" id="PF01894">
    <property type="entry name" value="YjbQ"/>
    <property type="match status" value="1"/>
</dbReference>
<name>A0A1G5RWX7_9FIRM</name>
<dbReference type="PANTHER" id="PTHR30615">
    <property type="entry name" value="UNCHARACTERIZED PROTEIN YJBQ-RELATED"/>
    <property type="match status" value="1"/>
</dbReference>
<dbReference type="PANTHER" id="PTHR30615:SF8">
    <property type="entry name" value="UPF0047 PROTEIN C4A8.02C"/>
    <property type="match status" value="1"/>
</dbReference>
<keyword evidence="3" id="KW-1185">Reference proteome</keyword>
<dbReference type="Proteomes" id="UP000199208">
    <property type="component" value="Unassembled WGS sequence"/>
</dbReference>
<accession>A0A1G5RWX7</accession>
<gene>
    <name evidence="2" type="ORF">SAMN03080599_01353</name>
</gene>
<dbReference type="OrthoDB" id="9801725at2"/>
<dbReference type="InterPro" id="IPR001602">
    <property type="entry name" value="UPF0047_YjbQ-like"/>
</dbReference>
<proteinExistence type="inferred from homology"/>
<protein>
    <submittedName>
        <fullName evidence="2">Secondary thiamine-phosphate synthase enzyme</fullName>
    </submittedName>
</protein>
<sequence length="129" mass="14101">MIEIKTTAPQQMLDITHLVRQEVQSQGLKNGLVTVFVPHTTAGVTINENADPDVVHDILSTLERAFPTTGPYRHFEGNSHAHIKASLMGASVTVPVKGGRLSLGTWQGIYLCEFDGPRTRRVELTLLGV</sequence>
<evidence type="ECO:0000256" key="1">
    <source>
        <dbReference type="ARBA" id="ARBA00005534"/>
    </source>
</evidence>
<comment type="similarity">
    <text evidence="1">Belongs to the UPF0047 family.</text>
</comment>
<dbReference type="NCBIfam" id="TIGR00149">
    <property type="entry name" value="TIGR00149_YjbQ"/>
    <property type="match status" value="1"/>
</dbReference>
<evidence type="ECO:0000313" key="3">
    <source>
        <dbReference type="Proteomes" id="UP000199208"/>
    </source>
</evidence>
<dbReference type="EMBL" id="FMWL01000005">
    <property type="protein sequence ID" value="SCZ78625.1"/>
    <property type="molecule type" value="Genomic_DNA"/>
</dbReference>
<dbReference type="PROSITE" id="PS01314">
    <property type="entry name" value="UPF0047"/>
    <property type="match status" value="1"/>
</dbReference>
<organism evidence="2 3">
    <name type="scientific">Acidaminobacter hydrogenoformans DSM 2784</name>
    <dbReference type="NCBI Taxonomy" id="1120920"/>
    <lineage>
        <taxon>Bacteria</taxon>
        <taxon>Bacillati</taxon>
        <taxon>Bacillota</taxon>
        <taxon>Clostridia</taxon>
        <taxon>Peptostreptococcales</taxon>
        <taxon>Acidaminobacteraceae</taxon>
        <taxon>Acidaminobacter</taxon>
    </lineage>
</organism>
<reference evidence="2 3" key="1">
    <citation type="submission" date="2016-10" db="EMBL/GenBank/DDBJ databases">
        <authorList>
            <person name="de Groot N.N."/>
        </authorList>
    </citation>
    <scope>NUCLEOTIDE SEQUENCE [LARGE SCALE GENOMIC DNA]</scope>
    <source>
        <strain evidence="2 3">DSM 2784</strain>
    </source>
</reference>
<dbReference type="InterPro" id="IPR035917">
    <property type="entry name" value="YjbQ-like_sf"/>
</dbReference>
<dbReference type="PIRSF" id="PIRSF004681">
    <property type="entry name" value="UCP004681"/>
    <property type="match status" value="1"/>
</dbReference>